<feature type="transmembrane region" description="Helical" evidence="5">
    <location>
        <begin position="128"/>
        <end position="145"/>
    </location>
</feature>
<feature type="domain" description="NFD4 C-terminal" evidence="7">
    <location>
        <begin position="172"/>
        <end position="338"/>
    </location>
</feature>
<evidence type="ECO:0000313" key="9">
    <source>
        <dbReference type="Proteomes" id="UP001178507"/>
    </source>
</evidence>
<feature type="transmembrane region" description="Helical" evidence="5">
    <location>
        <begin position="273"/>
        <end position="294"/>
    </location>
</feature>
<evidence type="ECO:0000256" key="3">
    <source>
        <dbReference type="ARBA" id="ARBA00022989"/>
    </source>
</evidence>
<dbReference type="EMBL" id="CAUJNA010000802">
    <property type="protein sequence ID" value="CAJ1381361.1"/>
    <property type="molecule type" value="Genomic_DNA"/>
</dbReference>
<feature type="transmembrane region" description="Helical" evidence="5">
    <location>
        <begin position="65"/>
        <end position="82"/>
    </location>
</feature>
<evidence type="ECO:0000256" key="4">
    <source>
        <dbReference type="ARBA" id="ARBA00023136"/>
    </source>
</evidence>
<dbReference type="InterPro" id="IPR056555">
    <property type="entry name" value="NFD4_C"/>
</dbReference>
<accession>A0AA36MVI4</accession>
<comment type="caution">
    <text evidence="8">The sequence shown here is derived from an EMBL/GenBank/DDBJ whole genome shotgun (WGS) entry which is preliminary data.</text>
</comment>
<dbReference type="GO" id="GO:0016020">
    <property type="term" value="C:membrane"/>
    <property type="evidence" value="ECO:0007669"/>
    <property type="project" value="UniProtKB-SubCell"/>
</dbReference>
<organism evidence="8 9">
    <name type="scientific">Effrenium voratum</name>
    <dbReference type="NCBI Taxonomy" id="2562239"/>
    <lineage>
        <taxon>Eukaryota</taxon>
        <taxon>Sar</taxon>
        <taxon>Alveolata</taxon>
        <taxon>Dinophyceae</taxon>
        <taxon>Suessiales</taxon>
        <taxon>Symbiodiniaceae</taxon>
        <taxon>Effrenium</taxon>
    </lineage>
</organism>
<reference evidence="8" key="1">
    <citation type="submission" date="2023-08" db="EMBL/GenBank/DDBJ databases">
        <authorList>
            <person name="Chen Y."/>
            <person name="Shah S."/>
            <person name="Dougan E. K."/>
            <person name="Thang M."/>
            <person name="Chan C."/>
        </authorList>
    </citation>
    <scope>NUCLEOTIDE SEQUENCE</scope>
</reference>
<feature type="transmembrane region" description="Helical" evidence="5">
    <location>
        <begin position="249"/>
        <end position="267"/>
    </location>
</feature>
<dbReference type="Pfam" id="PF06813">
    <property type="entry name" value="Nodulin-like"/>
    <property type="match status" value="1"/>
</dbReference>
<feature type="domain" description="Nodulin-like" evidence="6">
    <location>
        <begin position="6"/>
        <end position="121"/>
    </location>
</feature>
<evidence type="ECO:0000256" key="1">
    <source>
        <dbReference type="ARBA" id="ARBA00004141"/>
    </source>
</evidence>
<dbReference type="PANTHER" id="PTHR21576">
    <property type="entry name" value="UNCHARACTERIZED NODULIN-LIKE PROTEIN"/>
    <property type="match status" value="1"/>
</dbReference>
<evidence type="ECO:0000259" key="6">
    <source>
        <dbReference type="Pfam" id="PF06813"/>
    </source>
</evidence>
<evidence type="ECO:0000259" key="7">
    <source>
        <dbReference type="Pfam" id="PF23262"/>
    </source>
</evidence>
<evidence type="ECO:0000313" key="8">
    <source>
        <dbReference type="EMBL" id="CAJ1381361.1"/>
    </source>
</evidence>
<dbReference type="Gene3D" id="1.20.1250.20">
    <property type="entry name" value="MFS general substrate transporter like domains"/>
    <property type="match status" value="1"/>
</dbReference>
<proteinExistence type="predicted"/>
<dbReference type="InterPro" id="IPR010658">
    <property type="entry name" value="Nodulin-like"/>
</dbReference>
<feature type="transmembrane region" description="Helical" evidence="5">
    <location>
        <begin position="180"/>
        <end position="197"/>
    </location>
</feature>
<sequence>MTILLFGLFGHSMGFCDNAGISTSVRNFPQHKGSAVGLMKAMEGLTAAVANTVFFSFLGDNDMEYFPLAIAFTGLAVGLTAAPIIRWANDISQEEEKVVSRKFSFLTVALLAYTGFCGVVVYLKAYSWPIALVAALLPFGLLLLTRSSSRQSLHPGSLLARREVERPDISAWQMLQKVDFYLLFFAFVSIQGAGIMLSNNFSQIVKAVSEDASASSAGYLSLFSVFNTCGRIFIGFGSESAKDWLNRPWFLGISACLMTLAFVLLQLGEVMLAPAAGLVGFGLGGSFALQAVVIEEIFGPKEMPVKYSCVFTAACVGSLVLSDLLAGCLYDAEAERQGAEIEGWRPFPVLVCQAPFQLRVRREVEL</sequence>
<keyword evidence="4 5" id="KW-0472">Membrane</keyword>
<dbReference type="PANTHER" id="PTHR21576:SF158">
    <property type="entry name" value="RIBOSOMAL RNA-PROCESSING PROTEIN 12-LIKE CONSERVED DOMAIN-CONTAINING PROTEIN"/>
    <property type="match status" value="1"/>
</dbReference>
<feature type="transmembrane region" description="Helical" evidence="5">
    <location>
        <begin position="217"/>
        <end position="237"/>
    </location>
</feature>
<dbReference type="Proteomes" id="UP001178507">
    <property type="component" value="Unassembled WGS sequence"/>
</dbReference>
<dbReference type="Pfam" id="PF23262">
    <property type="entry name" value="NFD4_C"/>
    <property type="match status" value="1"/>
</dbReference>
<feature type="transmembrane region" description="Helical" evidence="5">
    <location>
        <begin position="103"/>
        <end position="122"/>
    </location>
</feature>
<protein>
    <submittedName>
        <fullName evidence="8">Uncharacterized protein</fullName>
    </submittedName>
</protein>
<keyword evidence="3 5" id="KW-1133">Transmembrane helix</keyword>
<keyword evidence="9" id="KW-1185">Reference proteome</keyword>
<keyword evidence="2 5" id="KW-0812">Transmembrane</keyword>
<dbReference type="AlphaFoldDB" id="A0AA36MVI4"/>
<evidence type="ECO:0000256" key="2">
    <source>
        <dbReference type="ARBA" id="ARBA00022692"/>
    </source>
</evidence>
<name>A0AA36MVI4_9DINO</name>
<dbReference type="SUPFAM" id="SSF103473">
    <property type="entry name" value="MFS general substrate transporter"/>
    <property type="match status" value="1"/>
</dbReference>
<dbReference type="InterPro" id="IPR036259">
    <property type="entry name" value="MFS_trans_sf"/>
</dbReference>
<comment type="subcellular location">
    <subcellularLocation>
        <location evidence="1">Membrane</location>
        <topology evidence="1">Multi-pass membrane protein</topology>
    </subcellularLocation>
</comment>
<gene>
    <name evidence="8" type="ORF">EVOR1521_LOCUS9072</name>
</gene>
<evidence type="ECO:0000256" key="5">
    <source>
        <dbReference type="SAM" id="Phobius"/>
    </source>
</evidence>